<reference evidence="1 2" key="3">
    <citation type="journal article" date="2019" name="Int. J. Syst. Evol. Microbiol.">
        <title>Nitrosopumilus adriaticus sp. nov. and Nitrosopumilus piranensis sp. nov., two ammonia-oxidizing archaea from the Adriatic Sea and members of the class Nitrososphaeria.</title>
        <authorList>
            <person name="Bayer B."/>
            <person name="Vojvoda J."/>
            <person name="Reinthaler T."/>
            <person name="Reyes C."/>
            <person name="Pinto M."/>
            <person name="Herndl G.J."/>
        </authorList>
    </citation>
    <scope>NUCLEOTIDE SEQUENCE [LARGE SCALE GENOMIC DNA]</scope>
    <source>
        <strain evidence="1 2">D3C</strain>
    </source>
</reference>
<name>A0A0C5BVS8_9ARCH</name>
<evidence type="ECO:0008006" key="3">
    <source>
        <dbReference type="Google" id="ProtNLM"/>
    </source>
</evidence>
<evidence type="ECO:0000313" key="1">
    <source>
        <dbReference type="EMBL" id="AJM92371.1"/>
    </source>
</evidence>
<dbReference type="OrthoDB" id="1734at2157"/>
<reference evidence="2" key="1">
    <citation type="submission" date="2015-02" db="EMBL/GenBank/DDBJ databases">
        <title>Characterization of two novel Thaumarchaeota isolated from the Northern Adriatic Sea.</title>
        <authorList>
            <person name="Bayer B."/>
            <person name="Vojvoda J."/>
            <person name="Offre P."/>
            <person name="Srivastava A."/>
            <person name="Elisabeth N."/>
            <person name="Garcia J.A.L."/>
            <person name="Schleper C."/>
            <person name="Herndl G.J."/>
        </authorList>
    </citation>
    <scope>NUCLEOTIDE SEQUENCE [LARGE SCALE GENOMIC DNA]</scope>
    <source>
        <strain evidence="2">D3C</strain>
    </source>
</reference>
<dbReference type="STRING" id="1582439.NPIRD3C_1159"/>
<proteinExistence type="predicted"/>
<gene>
    <name evidence="1" type="ORF">NPIRD3C_1159</name>
</gene>
<dbReference type="InterPro" id="IPR046600">
    <property type="entry name" value="DUF6659"/>
</dbReference>
<dbReference type="RefSeq" id="WP_148703224.1">
    <property type="nucleotide sequence ID" value="NZ_CP010868.1"/>
</dbReference>
<dbReference type="HOGENOM" id="CLU_128582_0_1_2"/>
<dbReference type="EMBL" id="CP010868">
    <property type="protein sequence ID" value="AJM92371.1"/>
    <property type="molecule type" value="Genomic_DNA"/>
</dbReference>
<protein>
    <recommendedName>
        <fullName evidence="3">Roadblock/LAMTOR2 domain-containing protein</fullName>
    </recommendedName>
</protein>
<dbReference type="Pfam" id="PF20364">
    <property type="entry name" value="DUF6659"/>
    <property type="match status" value="1"/>
</dbReference>
<organism evidence="1 2">
    <name type="scientific">Nitrosopumilus piranensis</name>
    <dbReference type="NCBI Taxonomy" id="1582439"/>
    <lineage>
        <taxon>Archaea</taxon>
        <taxon>Nitrososphaerota</taxon>
        <taxon>Nitrososphaeria</taxon>
        <taxon>Nitrosopumilales</taxon>
        <taxon>Nitrosopumilaceae</taxon>
        <taxon>Nitrosopumilus</taxon>
    </lineage>
</organism>
<dbReference type="KEGG" id="nid:NPIRD3C_1159"/>
<reference evidence="1 2" key="2">
    <citation type="journal article" date="2016" name="ISME J.">
        <title>Physiological and genomic characterization of two novel marine thaumarchaeal strains indicates niche differentiation.</title>
        <authorList>
            <person name="Bayer B."/>
            <person name="Vojvoda J."/>
            <person name="Offre P."/>
            <person name="Alves R.J."/>
            <person name="Elisabeth N.H."/>
            <person name="Garcia J.A."/>
            <person name="Volland J.M."/>
            <person name="Srivastava A."/>
            <person name="Schleper C."/>
            <person name="Herndl G.J."/>
        </authorList>
    </citation>
    <scope>NUCLEOTIDE SEQUENCE [LARGE SCALE GENOMIC DNA]</scope>
    <source>
        <strain evidence="1 2">D3C</strain>
    </source>
</reference>
<dbReference type="AlphaFoldDB" id="A0A0C5BVS8"/>
<dbReference type="GeneID" id="41600301"/>
<sequence>MENIEELEKICQKITKLDPKMRSARLINSRGHLIAGGMKEGLLSLEAQKQDEMMFMELALRVRMRHEFDKEFGQVHFSMSYRDKVIVMSFPLSNDDVLLVSCEKEIDFGKIPFNILKIIENLKKSPMKTF</sequence>
<evidence type="ECO:0000313" key="2">
    <source>
        <dbReference type="Proteomes" id="UP000032027"/>
    </source>
</evidence>
<dbReference type="Proteomes" id="UP000032027">
    <property type="component" value="Chromosome"/>
</dbReference>
<keyword evidence="2" id="KW-1185">Reference proteome</keyword>
<dbReference type="PATRIC" id="fig|1582439.9.peg.1194"/>
<accession>A0A0C5BVS8</accession>